<evidence type="ECO:0000256" key="1">
    <source>
        <dbReference type="ARBA" id="ARBA00004141"/>
    </source>
</evidence>
<dbReference type="PANTHER" id="PTHR23504:SF15">
    <property type="entry name" value="MAJOR FACILITATOR SUPERFAMILY (MFS) PROFILE DOMAIN-CONTAINING PROTEIN"/>
    <property type="match status" value="1"/>
</dbReference>
<reference evidence="10" key="1">
    <citation type="submission" date="2018-05" db="EMBL/GenBank/DDBJ databases">
        <title>Genome sequencing of Phenylobacterium sp. HYN0004.</title>
        <authorList>
            <person name="Yi H."/>
            <person name="Baek C."/>
        </authorList>
    </citation>
    <scope>NUCLEOTIDE SEQUENCE [LARGE SCALE GENOMIC DNA]</scope>
    <source>
        <strain evidence="10">HYN0004</strain>
    </source>
</reference>
<accession>A0A2Z3HTI0</accession>
<dbReference type="InterPro" id="IPR011701">
    <property type="entry name" value="MFS"/>
</dbReference>
<evidence type="ECO:0000313" key="9">
    <source>
        <dbReference type="EMBL" id="AWM76681.1"/>
    </source>
</evidence>
<feature type="transmembrane region" description="Helical" evidence="7">
    <location>
        <begin position="300"/>
        <end position="317"/>
    </location>
</feature>
<dbReference type="InterPro" id="IPR001958">
    <property type="entry name" value="Tet-R_TetA/multi-R_MdtG-like"/>
</dbReference>
<dbReference type="SUPFAM" id="SSF103473">
    <property type="entry name" value="MFS general substrate transporter"/>
    <property type="match status" value="1"/>
</dbReference>
<name>A0A2Z3HTI0_9CAUL</name>
<proteinExistence type="predicted"/>
<feature type="transmembrane region" description="Helical" evidence="7">
    <location>
        <begin position="236"/>
        <end position="257"/>
    </location>
</feature>
<sequence length="415" mass="43798">MLLRSVGPNNRAMPESATQQKSTPPFAAMALIAVIFINMLGFGIIVPLLPFYAKSFDAPAWQIALIFSAYSIGSFFGEPFWGRLSDRYGRKPILISTIMGNCLCYLALAFAPNILAAFLIRLVGGLAAGNGAVIQGYLSDVTPPEQRTRQMAYQGAAWNVGMIVGPSLGGLLAHPDAGPAGFRIPLFVASGLAAVCVAAIILFIRESNHRREGGAHRVNRWSAIGDVVNNPVLGRLMLLTFLVGFAFTGIESTFGLWASERFGWTPRDIGVCFAFVGVSAAFAQMFLTGPLSERYGEARMLTVGMALTVLGAGLQVFSTGTAATIVLMCVTAVGQSVAFPNVGSIITRTADPHRQGQILGLNNACGALARVVGPFCAGLVFPININGPFIMGALIVIPAIFLAISASRRAPALSV</sequence>
<feature type="transmembrane region" description="Helical" evidence="7">
    <location>
        <begin position="269"/>
        <end position="288"/>
    </location>
</feature>
<comment type="subcellular location">
    <subcellularLocation>
        <location evidence="1">Membrane</location>
        <topology evidence="1">Multi-pass membrane protein</topology>
    </subcellularLocation>
</comment>
<dbReference type="PRINTS" id="PR01035">
    <property type="entry name" value="TCRTETA"/>
</dbReference>
<dbReference type="AlphaFoldDB" id="A0A2Z3HTI0"/>
<feature type="transmembrane region" description="Helical" evidence="7">
    <location>
        <begin position="26"/>
        <end position="49"/>
    </location>
</feature>
<feature type="transmembrane region" description="Helical" evidence="7">
    <location>
        <begin position="61"/>
        <end position="81"/>
    </location>
</feature>
<evidence type="ECO:0000256" key="6">
    <source>
        <dbReference type="SAM" id="MobiDB-lite"/>
    </source>
</evidence>
<dbReference type="GO" id="GO:0022857">
    <property type="term" value="F:transmembrane transporter activity"/>
    <property type="evidence" value="ECO:0007669"/>
    <property type="project" value="InterPro"/>
</dbReference>
<dbReference type="GO" id="GO:0016020">
    <property type="term" value="C:membrane"/>
    <property type="evidence" value="ECO:0007669"/>
    <property type="project" value="UniProtKB-SubCell"/>
</dbReference>
<feature type="transmembrane region" description="Helical" evidence="7">
    <location>
        <begin position="184"/>
        <end position="204"/>
    </location>
</feature>
<dbReference type="Gene3D" id="1.20.1250.20">
    <property type="entry name" value="MFS general substrate transporter like domains"/>
    <property type="match status" value="1"/>
</dbReference>
<feature type="transmembrane region" description="Helical" evidence="7">
    <location>
        <begin position="151"/>
        <end position="172"/>
    </location>
</feature>
<dbReference type="EMBL" id="CP029479">
    <property type="protein sequence ID" value="AWM76681.1"/>
    <property type="molecule type" value="Genomic_DNA"/>
</dbReference>
<feature type="transmembrane region" description="Helical" evidence="7">
    <location>
        <begin position="323"/>
        <end position="346"/>
    </location>
</feature>
<evidence type="ECO:0000313" key="10">
    <source>
        <dbReference type="Proteomes" id="UP000247763"/>
    </source>
</evidence>
<feature type="transmembrane region" description="Helical" evidence="7">
    <location>
        <begin position="118"/>
        <end position="139"/>
    </location>
</feature>
<evidence type="ECO:0000256" key="2">
    <source>
        <dbReference type="ARBA" id="ARBA00022448"/>
    </source>
</evidence>
<keyword evidence="4 7" id="KW-1133">Transmembrane helix</keyword>
<dbReference type="Pfam" id="PF07690">
    <property type="entry name" value="MFS_1"/>
    <property type="match status" value="1"/>
</dbReference>
<keyword evidence="3 7" id="KW-0812">Transmembrane</keyword>
<evidence type="ECO:0000259" key="8">
    <source>
        <dbReference type="PROSITE" id="PS50850"/>
    </source>
</evidence>
<feature type="transmembrane region" description="Helical" evidence="7">
    <location>
        <begin position="358"/>
        <end position="383"/>
    </location>
</feature>
<feature type="transmembrane region" description="Helical" evidence="7">
    <location>
        <begin position="93"/>
        <end position="112"/>
    </location>
</feature>
<keyword evidence="2" id="KW-0813">Transport</keyword>
<feature type="transmembrane region" description="Helical" evidence="7">
    <location>
        <begin position="389"/>
        <end position="406"/>
    </location>
</feature>
<feature type="domain" description="Major facilitator superfamily (MFS) profile" evidence="8">
    <location>
        <begin position="27"/>
        <end position="410"/>
    </location>
</feature>
<keyword evidence="10" id="KW-1185">Reference proteome</keyword>
<evidence type="ECO:0000256" key="3">
    <source>
        <dbReference type="ARBA" id="ARBA00022692"/>
    </source>
</evidence>
<dbReference type="CDD" id="cd17330">
    <property type="entry name" value="MFS_SLC46_TetA_like"/>
    <property type="match status" value="1"/>
</dbReference>
<dbReference type="OrthoDB" id="9764259at2"/>
<gene>
    <name evidence="9" type="ORF">HYN04_02225</name>
</gene>
<dbReference type="InterPro" id="IPR020846">
    <property type="entry name" value="MFS_dom"/>
</dbReference>
<keyword evidence="5 7" id="KW-0472">Membrane</keyword>
<dbReference type="PROSITE" id="PS50850">
    <property type="entry name" value="MFS"/>
    <property type="match status" value="1"/>
</dbReference>
<dbReference type="InterPro" id="IPR036259">
    <property type="entry name" value="MFS_trans_sf"/>
</dbReference>
<dbReference type="Proteomes" id="UP000247763">
    <property type="component" value="Chromosome"/>
</dbReference>
<evidence type="ECO:0000256" key="4">
    <source>
        <dbReference type="ARBA" id="ARBA00022989"/>
    </source>
</evidence>
<evidence type="ECO:0000256" key="5">
    <source>
        <dbReference type="ARBA" id="ARBA00023136"/>
    </source>
</evidence>
<dbReference type="KEGG" id="phb:HYN04_02225"/>
<feature type="region of interest" description="Disordered" evidence="6">
    <location>
        <begin position="1"/>
        <end position="20"/>
    </location>
</feature>
<protein>
    <submittedName>
        <fullName evidence="9">MFS transporter</fullName>
    </submittedName>
</protein>
<evidence type="ECO:0000256" key="7">
    <source>
        <dbReference type="SAM" id="Phobius"/>
    </source>
</evidence>
<organism evidence="9 10">
    <name type="scientific">Phenylobacterium parvum</name>
    <dbReference type="NCBI Taxonomy" id="2201350"/>
    <lineage>
        <taxon>Bacteria</taxon>
        <taxon>Pseudomonadati</taxon>
        <taxon>Pseudomonadota</taxon>
        <taxon>Alphaproteobacteria</taxon>
        <taxon>Caulobacterales</taxon>
        <taxon>Caulobacteraceae</taxon>
        <taxon>Phenylobacterium</taxon>
    </lineage>
</organism>
<dbReference type="PANTHER" id="PTHR23504">
    <property type="entry name" value="MAJOR FACILITATOR SUPERFAMILY DOMAIN-CONTAINING PROTEIN 10"/>
    <property type="match status" value="1"/>
</dbReference>